<sequence length="171" mass="19106">MSYRTILRTVFDTNRHAMLFRPFRIALSFVLQVAVALSTPTAPTHVSAQLDTRAQPQTSCHVSIPPKQNWALTLYRYQSCSPGEDPDESQPLHGYLKGVGSWSCHEFTGLLPHDLQSFAFATTHPSKIYMEFFSKKGCHPGDWIGPYYHSVSNTSSDLSVKAVAVALAYRN</sequence>
<accession>A0ACB8A310</accession>
<keyword evidence="2" id="KW-1185">Reference proteome</keyword>
<dbReference type="EMBL" id="MU267881">
    <property type="protein sequence ID" value="KAH7907685.1"/>
    <property type="molecule type" value="Genomic_DNA"/>
</dbReference>
<gene>
    <name evidence="1" type="ORF">BJ138DRAFT_1159519</name>
</gene>
<protein>
    <submittedName>
        <fullName evidence="1">Uncharacterized protein</fullName>
    </submittedName>
</protein>
<proteinExistence type="predicted"/>
<evidence type="ECO:0000313" key="1">
    <source>
        <dbReference type="EMBL" id="KAH7907685.1"/>
    </source>
</evidence>
<organism evidence="1 2">
    <name type="scientific">Hygrophoropsis aurantiaca</name>
    <dbReference type="NCBI Taxonomy" id="72124"/>
    <lineage>
        <taxon>Eukaryota</taxon>
        <taxon>Fungi</taxon>
        <taxon>Dikarya</taxon>
        <taxon>Basidiomycota</taxon>
        <taxon>Agaricomycotina</taxon>
        <taxon>Agaricomycetes</taxon>
        <taxon>Agaricomycetidae</taxon>
        <taxon>Boletales</taxon>
        <taxon>Coniophorineae</taxon>
        <taxon>Hygrophoropsidaceae</taxon>
        <taxon>Hygrophoropsis</taxon>
    </lineage>
</organism>
<comment type="caution">
    <text evidence="1">The sequence shown here is derived from an EMBL/GenBank/DDBJ whole genome shotgun (WGS) entry which is preliminary data.</text>
</comment>
<evidence type="ECO:0000313" key="2">
    <source>
        <dbReference type="Proteomes" id="UP000790377"/>
    </source>
</evidence>
<reference evidence="1" key="1">
    <citation type="journal article" date="2021" name="New Phytol.">
        <title>Evolutionary innovations through gain and loss of genes in the ectomycorrhizal Boletales.</title>
        <authorList>
            <person name="Wu G."/>
            <person name="Miyauchi S."/>
            <person name="Morin E."/>
            <person name="Kuo A."/>
            <person name="Drula E."/>
            <person name="Varga T."/>
            <person name="Kohler A."/>
            <person name="Feng B."/>
            <person name="Cao Y."/>
            <person name="Lipzen A."/>
            <person name="Daum C."/>
            <person name="Hundley H."/>
            <person name="Pangilinan J."/>
            <person name="Johnson J."/>
            <person name="Barry K."/>
            <person name="LaButti K."/>
            <person name="Ng V."/>
            <person name="Ahrendt S."/>
            <person name="Min B."/>
            <person name="Choi I.G."/>
            <person name="Park H."/>
            <person name="Plett J.M."/>
            <person name="Magnuson J."/>
            <person name="Spatafora J.W."/>
            <person name="Nagy L.G."/>
            <person name="Henrissat B."/>
            <person name="Grigoriev I.V."/>
            <person name="Yang Z.L."/>
            <person name="Xu J."/>
            <person name="Martin F.M."/>
        </authorList>
    </citation>
    <scope>NUCLEOTIDE SEQUENCE</scope>
    <source>
        <strain evidence="1">ATCC 28755</strain>
    </source>
</reference>
<name>A0ACB8A310_9AGAM</name>
<dbReference type="Proteomes" id="UP000790377">
    <property type="component" value="Unassembled WGS sequence"/>
</dbReference>